<dbReference type="SUPFAM" id="SSF101386">
    <property type="entry name" value="all-alpha NTP pyrophosphatases"/>
    <property type="match status" value="1"/>
</dbReference>
<evidence type="ECO:0000256" key="1">
    <source>
        <dbReference type="SAM" id="Coils"/>
    </source>
</evidence>
<dbReference type="AlphaFoldDB" id="A0AAP2RCV7"/>
<reference evidence="2 3" key="1">
    <citation type="submission" date="2017-11" db="EMBL/GenBank/DDBJ databases">
        <title>Isolation and Characterization of Family Methanocellaceae Species from Potential Methane Hydrate Area Offshore Southwestern Taiwan.</title>
        <authorList>
            <person name="Zhang W.-L."/>
            <person name="Chen W.-C."/>
            <person name="Lai M.-C."/>
            <person name="Chen S.-C."/>
        </authorList>
    </citation>
    <scope>NUCLEOTIDE SEQUENCE [LARGE SCALE GENOMIC DNA]</scope>
    <source>
        <strain evidence="2 3">CWC-04</strain>
    </source>
</reference>
<evidence type="ECO:0008006" key="4">
    <source>
        <dbReference type="Google" id="ProtNLM"/>
    </source>
</evidence>
<dbReference type="Proteomes" id="UP001320159">
    <property type="component" value="Unassembled WGS sequence"/>
</dbReference>
<name>A0AAP2RCV7_9EURY</name>
<evidence type="ECO:0000313" key="3">
    <source>
        <dbReference type="Proteomes" id="UP001320159"/>
    </source>
</evidence>
<keyword evidence="3" id="KW-1185">Reference proteome</keyword>
<comment type="caution">
    <text evidence="2">The sequence shown here is derived from an EMBL/GenBank/DDBJ whole genome shotgun (WGS) entry which is preliminary data.</text>
</comment>
<feature type="coiled-coil region" evidence="1">
    <location>
        <begin position="31"/>
        <end position="86"/>
    </location>
</feature>
<gene>
    <name evidence="2" type="ORF">CUJ83_09360</name>
</gene>
<keyword evidence="1" id="KW-0175">Coiled coil</keyword>
<evidence type="ECO:0000313" key="2">
    <source>
        <dbReference type="EMBL" id="MCD1295204.1"/>
    </source>
</evidence>
<organism evidence="2 3">
    <name type="scientific">Methanooceanicella nereidis</name>
    <dbReference type="NCBI Taxonomy" id="2052831"/>
    <lineage>
        <taxon>Archaea</taxon>
        <taxon>Methanobacteriati</taxon>
        <taxon>Methanobacteriota</taxon>
        <taxon>Stenosarchaea group</taxon>
        <taxon>Methanomicrobia</taxon>
        <taxon>Methanocellales</taxon>
        <taxon>Methanocellaceae</taxon>
        <taxon>Methanooceanicella</taxon>
    </lineage>
</organism>
<sequence>MNKLVRDRIPEIMRASGKSPHVKRLDGPGLKKALKEKLVEEAIELKDAENIKEELADVLEVLDAIMENYSLDINEIERIKDMKRREKGGFKEGYFLMG</sequence>
<dbReference type="RefSeq" id="WP_230742053.1">
    <property type="nucleotide sequence ID" value="NZ_PGCK01000007.1"/>
</dbReference>
<dbReference type="InterPro" id="IPR038735">
    <property type="entry name" value="MSMEG_1276-like_NTP-PPase_dom"/>
</dbReference>
<protein>
    <recommendedName>
        <fullName evidence="4">Phosphoribosyl-ATP pyrophosphohydrolase</fullName>
    </recommendedName>
</protein>
<proteinExistence type="predicted"/>
<dbReference type="CDD" id="cd11532">
    <property type="entry name" value="NTP-PPase_COG4997"/>
    <property type="match status" value="1"/>
</dbReference>
<dbReference type="EMBL" id="PGCK01000007">
    <property type="protein sequence ID" value="MCD1295204.1"/>
    <property type="molecule type" value="Genomic_DNA"/>
</dbReference>
<accession>A0AAP2RCV7</accession>